<evidence type="ECO:0000313" key="2">
    <source>
        <dbReference type="Proteomes" id="UP000215244"/>
    </source>
</evidence>
<organism evidence="1 2">
    <name type="scientific">Maribacter cobaltidurans</name>
    <dbReference type="NCBI Taxonomy" id="1178778"/>
    <lineage>
        <taxon>Bacteria</taxon>
        <taxon>Pseudomonadati</taxon>
        <taxon>Bacteroidota</taxon>
        <taxon>Flavobacteriia</taxon>
        <taxon>Flavobacteriales</taxon>
        <taxon>Flavobacteriaceae</taxon>
        <taxon>Maribacter</taxon>
    </lineage>
</organism>
<protein>
    <submittedName>
        <fullName evidence="1">Uncharacterized protein</fullName>
    </submittedName>
</protein>
<gene>
    <name evidence="1" type="ORF">CJ263_11595</name>
</gene>
<dbReference type="AlphaFoldDB" id="A0A223V724"/>
<dbReference type="Proteomes" id="UP000215244">
    <property type="component" value="Chromosome"/>
</dbReference>
<dbReference type="EMBL" id="CP022957">
    <property type="protein sequence ID" value="ASV30808.1"/>
    <property type="molecule type" value="Genomic_DNA"/>
</dbReference>
<reference evidence="1 2" key="1">
    <citation type="submission" date="2017-08" db="EMBL/GenBank/DDBJ databases">
        <title>The complete genome sequence of Maribacter sp. B1, isolated from deep-sea sediment.</title>
        <authorList>
            <person name="Wu Y.-H."/>
            <person name="Cheng H."/>
            <person name="Xu X.-W."/>
        </authorList>
    </citation>
    <scope>NUCLEOTIDE SEQUENCE [LARGE SCALE GENOMIC DNA]</scope>
    <source>
        <strain evidence="1 2">B1</strain>
    </source>
</reference>
<name>A0A223V724_9FLAO</name>
<dbReference type="KEGG" id="marb:CJ263_11595"/>
<dbReference type="OrthoDB" id="658990at2"/>
<dbReference type="RefSeq" id="WP_094997426.1">
    <property type="nucleotide sequence ID" value="NZ_BMJL01000003.1"/>
</dbReference>
<accession>A0A223V724</accession>
<sequence length="176" mass="19063">MKKTVLFSLFTILAISITMAQEFNKGTNVINVGIGFGGSYDIYASPSQSPLISASFERGIWEVPGPGVVSLGGYLGYKTYKYSNDDRWNYTVIGVRGAYHYTGLNVENLDVYGGVMASYNILSYDSSLYGGYGSYGNYPSATAFVGGRWYFTPGISAFAEAGYGVAFFTVGVSFRL</sequence>
<keyword evidence="2" id="KW-1185">Reference proteome</keyword>
<proteinExistence type="predicted"/>
<evidence type="ECO:0000313" key="1">
    <source>
        <dbReference type="EMBL" id="ASV30808.1"/>
    </source>
</evidence>